<accession>A0A0A9BSK4</accession>
<evidence type="ECO:0000313" key="2">
    <source>
        <dbReference type="EMBL" id="JAD64120.1"/>
    </source>
</evidence>
<feature type="region of interest" description="Disordered" evidence="1">
    <location>
        <begin position="1"/>
        <end position="20"/>
    </location>
</feature>
<proteinExistence type="predicted"/>
<protein>
    <submittedName>
        <fullName evidence="2">Uncharacterized protein</fullName>
    </submittedName>
</protein>
<evidence type="ECO:0000256" key="1">
    <source>
        <dbReference type="SAM" id="MobiDB-lite"/>
    </source>
</evidence>
<feature type="compositionally biased region" description="Basic and acidic residues" evidence="1">
    <location>
        <begin position="1"/>
        <end position="11"/>
    </location>
</feature>
<organism evidence="2">
    <name type="scientific">Arundo donax</name>
    <name type="common">Giant reed</name>
    <name type="synonym">Donax arundinaceus</name>
    <dbReference type="NCBI Taxonomy" id="35708"/>
    <lineage>
        <taxon>Eukaryota</taxon>
        <taxon>Viridiplantae</taxon>
        <taxon>Streptophyta</taxon>
        <taxon>Embryophyta</taxon>
        <taxon>Tracheophyta</taxon>
        <taxon>Spermatophyta</taxon>
        <taxon>Magnoliopsida</taxon>
        <taxon>Liliopsida</taxon>
        <taxon>Poales</taxon>
        <taxon>Poaceae</taxon>
        <taxon>PACMAD clade</taxon>
        <taxon>Arundinoideae</taxon>
        <taxon>Arundineae</taxon>
        <taxon>Arundo</taxon>
    </lineage>
</organism>
<name>A0A0A9BSK4_ARUDO</name>
<reference evidence="2" key="1">
    <citation type="submission" date="2014-09" db="EMBL/GenBank/DDBJ databases">
        <authorList>
            <person name="Magalhaes I.L.F."/>
            <person name="Oliveira U."/>
            <person name="Santos F.R."/>
            <person name="Vidigal T.H.D.A."/>
            <person name="Brescovit A.D."/>
            <person name="Santos A.J."/>
        </authorList>
    </citation>
    <scope>NUCLEOTIDE SEQUENCE</scope>
    <source>
        <tissue evidence="2">Shoot tissue taken approximately 20 cm above the soil surface</tissue>
    </source>
</reference>
<dbReference type="EMBL" id="GBRH01233775">
    <property type="protein sequence ID" value="JAD64120.1"/>
    <property type="molecule type" value="Transcribed_RNA"/>
</dbReference>
<reference evidence="2" key="2">
    <citation type="journal article" date="2015" name="Data Brief">
        <title>Shoot transcriptome of the giant reed, Arundo donax.</title>
        <authorList>
            <person name="Barrero R.A."/>
            <person name="Guerrero F.D."/>
            <person name="Moolhuijzen P."/>
            <person name="Goolsby J.A."/>
            <person name="Tidwell J."/>
            <person name="Bellgard S.E."/>
            <person name="Bellgard M.I."/>
        </authorList>
    </citation>
    <scope>NUCLEOTIDE SEQUENCE</scope>
    <source>
        <tissue evidence="2">Shoot tissue taken approximately 20 cm above the soil surface</tissue>
    </source>
</reference>
<sequence>MITAGGDEHSGCRSPNLSNL</sequence>
<dbReference type="AlphaFoldDB" id="A0A0A9BSK4"/>